<proteinExistence type="predicted"/>
<reference evidence="2 3" key="1">
    <citation type="submission" date="2021-08" db="EMBL/GenBank/DDBJ databases">
        <title>Draft Genome Sequence of Phanerochaete sordida strain YK-624.</title>
        <authorList>
            <person name="Mori T."/>
            <person name="Dohra H."/>
            <person name="Suzuki T."/>
            <person name="Kawagishi H."/>
            <person name="Hirai H."/>
        </authorList>
    </citation>
    <scope>NUCLEOTIDE SEQUENCE [LARGE SCALE GENOMIC DNA]</scope>
    <source>
        <strain evidence="2 3">YK-624</strain>
    </source>
</reference>
<gene>
    <name evidence="2" type="ORF">PsYK624_137870</name>
</gene>
<dbReference type="Proteomes" id="UP000703269">
    <property type="component" value="Unassembled WGS sequence"/>
</dbReference>
<comment type="caution">
    <text evidence="2">The sequence shown here is derived from an EMBL/GenBank/DDBJ whole genome shotgun (WGS) entry which is preliminary data.</text>
</comment>
<evidence type="ECO:0000313" key="3">
    <source>
        <dbReference type="Proteomes" id="UP000703269"/>
    </source>
</evidence>
<keyword evidence="3" id="KW-1185">Reference proteome</keyword>
<dbReference type="Gene3D" id="1.20.1280.50">
    <property type="match status" value="1"/>
</dbReference>
<dbReference type="InterPro" id="IPR032675">
    <property type="entry name" value="LRR_dom_sf"/>
</dbReference>
<dbReference type="Gene3D" id="3.80.10.10">
    <property type="entry name" value="Ribonuclease Inhibitor"/>
    <property type="match status" value="1"/>
</dbReference>
<evidence type="ECO:0000313" key="2">
    <source>
        <dbReference type="EMBL" id="GJE97566.1"/>
    </source>
</evidence>
<dbReference type="InterPro" id="IPR001810">
    <property type="entry name" value="F-box_dom"/>
</dbReference>
<accession>A0A9P3GM70</accession>
<dbReference type="AlphaFoldDB" id="A0A9P3GM70"/>
<sequence length="477" mass="52375">MAILSKPSLQRRPATAPESIPSEFVLNASLVKGTPIRQRVLIAAQLQRNARRISSKQSLSLKEPLPPPVCAKLPLELLGEVFSHLSDDKPTLAHCTLVSRAWFFAARPQLFRRLEVSWISLANNAGWHASYMPGASENWDAYSRRCRRELGAASLTCALLRFFDAAGDLVRTSVRELRLVGWQHAACLLTLADVAALAVRLPALASLTLARTTIRWTPQDVPSDMHALRSLAVRDCVVSGSAGFGLLALFPALQDLVWDASDDPDECDIENEQLLGVLEGFAMPRLARLDVGRALYPNHAPEALALLVQGMCMRGAPPALETLELDVLLDDFDADSLESVLTGVGPGLKCLRMEAGCMYPDQAVSPVGLEYCFNLREFELSVPSYWVPDALRLIPGMLANLLADRETSASLDLALRFDSAFNSFEALRALDEALAGHLTRGLSAVTLRRSRRTFDEDEREKARQALPTLFDRGALRV</sequence>
<protein>
    <submittedName>
        <fullName evidence="2">F-box protein</fullName>
    </submittedName>
</protein>
<name>A0A9P3GM70_9APHY</name>
<dbReference type="SUPFAM" id="SSF81383">
    <property type="entry name" value="F-box domain"/>
    <property type="match status" value="1"/>
</dbReference>
<feature type="domain" description="F-box" evidence="1">
    <location>
        <begin position="71"/>
        <end position="114"/>
    </location>
</feature>
<dbReference type="InterPro" id="IPR036047">
    <property type="entry name" value="F-box-like_dom_sf"/>
</dbReference>
<organism evidence="2 3">
    <name type="scientific">Phanerochaete sordida</name>
    <dbReference type="NCBI Taxonomy" id="48140"/>
    <lineage>
        <taxon>Eukaryota</taxon>
        <taxon>Fungi</taxon>
        <taxon>Dikarya</taxon>
        <taxon>Basidiomycota</taxon>
        <taxon>Agaricomycotina</taxon>
        <taxon>Agaricomycetes</taxon>
        <taxon>Polyporales</taxon>
        <taxon>Phanerochaetaceae</taxon>
        <taxon>Phanerochaete</taxon>
    </lineage>
</organism>
<evidence type="ECO:0000259" key="1">
    <source>
        <dbReference type="Pfam" id="PF12937"/>
    </source>
</evidence>
<dbReference type="EMBL" id="BPQB01000073">
    <property type="protein sequence ID" value="GJE97566.1"/>
    <property type="molecule type" value="Genomic_DNA"/>
</dbReference>
<dbReference type="Pfam" id="PF12937">
    <property type="entry name" value="F-box-like"/>
    <property type="match status" value="1"/>
</dbReference>